<name>A0A9X4MYU9_9FLAO</name>
<dbReference type="RefSeq" id="WP_304420613.1">
    <property type="nucleotide sequence ID" value="NZ_JANCMU010000003.1"/>
</dbReference>
<evidence type="ECO:0000313" key="2">
    <source>
        <dbReference type="Proteomes" id="UP001152599"/>
    </source>
</evidence>
<sequence length="280" mass="31807">MIGIVDSGSTKADFVILDDNGIELKRLRTVGFNPLFITSEEVAKALKENSTLTSLASEIKEIHFFGAGCRSAELNQIIKDGFQKVFTQAQLNVDSDLLAACYAVYDIHPTMVGILGTGSNSCYFDGQNVVKETPSIGFILGDEGAGNHIGRSLLRAYYTKKLPEDLRLKFNEQYNLSVQELLENIHRKAFPNAYLASFNEFAFKFKEDAFMKELIQDCFREYFIYQVEPYHKYDCKEISFIGSIAFYYQDLIQEVAQEFGFKVNKTLQKPINGLVDYFSR</sequence>
<dbReference type="InterPro" id="IPR043129">
    <property type="entry name" value="ATPase_NBD"/>
</dbReference>
<comment type="caution">
    <text evidence="1">The sequence shown here is derived from an EMBL/GenBank/DDBJ whole genome shotgun (WGS) entry which is preliminary data.</text>
</comment>
<dbReference type="PANTHER" id="PTHR43190:SF3">
    <property type="entry name" value="N-ACETYL-D-GLUCOSAMINE KINASE"/>
    <property type="match status" value="1"/>
</dbReference>
<organism evidence="1 2">
    <name type="scientific">Profundicola chukchiensis</name>
    <dbReference type="NCBI Taxonomy" id="2961959"/>
    <lineage>
        <taxon>Bacteria</taxon>
        <taxon>Pseudomonadati</taxon>
        <taxon>Bacteroidota</taxon>
        <taxon>Flavobacteriia</taxon>
        <taxon>Flavobacteriales</taxon>
        <taxon>Weeksellaceae</taxon>
        <taxon>Profundicola</taxon>
    </lineage>
</organism>
<accession>A0A9X4MYU9</accession>
<dbReference type="SUPFAM" id="SSF53067">
    <property type="entry name" value="Actin-like ATPase domain"/>
    <property type="match status" value="2"/>
</dbReference>
<dbReference type="AlphaFoldDB" id="A0A9X4MYU9"/>
<protein>
    <submittedName>
        <fullName evidence="1">ATPase</fullName>
    </submittedName>
</protein>
<dbReference type="Gene3D" id="3.30.420.40">
    <property type="match status" value="2"/>
</dbReference>
<dbReference type="PANTHER" id="PTHR43190">
    <property type="entry name" value="N-ACETYL-D-GLUCOSAMINE KINASE"/>
    <property type="match status" value="1"/>
</dbReference>
<dbReference type="EMBL" id="JANCMU010000003">
    <property type="protein sequence ID" value="MDG4946117.1"/>
    <property type="molecule type" value="Genomic_DNA"/>
</dbReference>
<gene>
    <name evidence="1" type="ORF">NMK71_06795</name>
</gene>
<evidence type="ECO:0000313" key="1">
    <source>
        <dbReference type="EMBL" id="MDG4946117.1"/>
    </source>
</evidence>
<dbReference type="CDD" id="cd24079">
    <property type="entry name" value="ASKHA_NBD_PG1100-like"/>
    <property type="match status" value="1"/>
</dbReference>
<reference evidence="1" key="1">
    <citation type="submission" date="2022-07" db="EMBL/GenBank/DDBJ databases">
        <title>Description and genome-wide analysis of Profundicola chukchiensis gen. nov., sp. nov., marine bacteria isolated from bottom sediments of the Chukchi Sea.</title>
        <authorList>
            <person name="Romanenko L."/>
            <person name="Otstavnykh N."/>
            <person name="Kurilenko V."/>
            <person name="Eremeev V."/>
            <person name="Velansky P."/>
            <person name="Mikhailov V."/>
            <person name="Isaeva M."/>
        </authorList>
    </citation>
    <scope>NUCLEOTIDE SEQUENCE</scope>
    <source>
        <strain evidence="1">KMM 9713</strain>
    </source>
</reference>
<keyword evidence="2" id="KW-1185">Reference proteome</keyword>
<dbReference type="Proteomes" id="UP001152599">
    <property type="component" value="Unassembled WGS sequence"/>
</dbReference>
<proteinExistence type="predicted"/>
<dbReference type="InterPro" id="IPR052519">
    <property type="entry name" value="Euk-type_GlcNAc_Kinase"/>
</dbReference>
<dbReference type="Gene3D" id="1.10.720.160">
    <property type="match status" value="1"/>
</dbReference>